<dbReference type="OrthoDB" id="9809196at2"/>
<keyword evidence="3" id="KW-1185">Reference proteome</keyword>
<dbReference type="RefSeq" id="WP_119476561.1">
    <property type="nucleotide sequence ID" value="NZ_QXML01000002.1"/>
</dbReference>
<feature type="transmembrane region" description="Helical" evidence="1">
    <location>
        <begin position="187"/>
        <end position="206"/>
    </location>
</feature>
<proteinExistence type="predicted"/>
<feature type="transmembrane region" description="Helical" evidence="1">
    <location>
        <begin position="349"/>
        <end position="369"/>
    </location>
</feature>
<protein>
    <submittedName>
        <fullName evidence="2">DUF4153 domain-containing protein</fullName>
    </submittedName>
</protein>
<comment type="caution">
    <text evidence="2">The sequence shown here is derived from an EMBL/GenBank/DDBJ whole genome shotgun (WGS) entry which is preliminary data.</text>
</comment>
<reference evidence="2 3" key="1">
    <citation type="submission" date="2018-09" db="EMBL/GenBank/DDBJ databases">
        <authorList>
            <person name="Wang X."/>
            <person name="Du Z."/>
        </authorList>
    </citation>
    <scope>NUCLEOTIDE SEQUENCE [LARGE SCALE GENOMIC DNA]</scope>
    <source>
        <strain evidence="2 3">N3</strain>
    </source>
</reference>
<feature type="transmembrane region" description="Helical" evidence="1">
    <location>
        <begin position="111"/>
        <end position="131"/>
    </location>
</feature>
<feature type="transmembrane region" description="Helical" evidence="1">
    <location>
        <begin position="82"/>
        <end position="99"/>
    </location>
</feature>
<dbReference type="Proteomes" id="UP000283522">
    <property type="component" value="Unassembled WGS sequence"/>
</dbReference>
<feature type="transmembrane region" description="Helical" evidence="1">
    <location>
        <begin position="291"/>
        <end position="312"/>
    </location>
</feature>
<dbReference type="Pfam" id="PF13687">
    <property type="entry name" value="DUF4153"/>
    <property type="match status" value="1"/>
</dbReference>
<feature type="transmembrane region" description="Helical" evidence="1">
    <location>
        <begin position="50"/>
        <end position="70"/>
    </location>
</feature>
<feature type="transmembrane region" description="Helical" evidence="1">
    <location>
        <begin position="20"/>
        <end position="38"/>
    </location>
</feature>
<name>A0A418PUC8_9BACT</name>
<sequence>MKFPSLQHLKEEAITAAFRFPMSLLCAFLGTGLAIYLVELDSVEQNLGLLHLLLTLALGIPLFFLIDIFAEKRELTMTQRGLTWIGTVGVLVLIYLSFPSENLPGNTRAPYIRYLVYNLALHLTVAFIPYLDRGQLTGFWNYNKALFIRLVVAVFFSNVISSGITMALGAISILFDVDFEPETYAHVFLLTLGIFNTWYFLAGIPVDFMAEAALETYPKGLKIFTQFILIPLLVIYLLILYFYGGKIILLWDWPRGIVAYLIIAISVLGIFTNLLLFPYQKEKEGGWIKGFYRAFYFLLVPLVVLLFIAIGIRIQEYGLTVNRYIIALMGVWLAFISGYFISGFKSIKTIPMSLAIVMMLSSFGPWGMFSLSERNQLVRLENILAENSILVDGKIKNQVTWELTSTGNPRPKSAKNRNSLDQKQLNQVNSIIQYLENYHGLEGLRPWLSEESFTVLETANQLELDRSKFIVESMGLTFVPEYEANLEGEFAISKSTFFRFELEKSEAIPLSGFDQMVPFVTHPDYGTGEQMEVLDGKDYSITKPVSIRENLVFTWKGTKVEFKTSEMVASLIEKNGPGENRTMTWEDLSLDQNSDGRAFRLIFKRLSFQAGDPEFERIEALSGIILIRENPTPE</sequence>
<keyword evidence="1" id="KW-1133">Transmembrane helix</keyword>
<dbReference type="EMBL" id="QXML01000002">
    <property type="protein sequence ID" value="RIW17123.1"/>
    <property type="molecule type" value="Genomic_DNA"/>
</dbReference>
<feature type="transmembrane region" description="Helical" evidence="1">
    <location>
        <begin position="151"/>
        <end position="175"/>
    </location>
</feature>
<keyword evidence="1" id="KW-0812">Transmembrane</keyword>
<evidence type="ECO:0000313" key="3">
    <source>
        <dbReference type="Proteomes" id="UP000283522"/>
    </source>
</evidence>
<dbReference type="AlphaFoldDB" id="A0A418PUC8"/>
<gene>
    <name evidence="2" type="ORF">D0X99_05050</name>
</gene>
<evidence type="ECO:0000256" key="1">
    <source>
        <dbReference type="SAM" id="Phobius"/>
    </source>
</evidence>
<feature type="transmembrane region" description="Helical" evidence="1">
    <location>
        <begin position="257"/>
        <end position="279"/>
    </location>
</feature>
<organism evidence="2 3">
    <name type="scientific">Algoriphagus lacus</name>
    <dbReference type="NCBI Taxonomy" id="2056311"/>
    <lineage>
        <taxon>Bacteria</taxon>
        <taxon>Pseudomonadati</taxon>
        <taxon>Bacteroidota</taxon>
        <taxon>Cytophagia</taxon>
        <taxon>Cytophagales</taxon>
        <taxon>Cyclobacteriaceae</taxon>
        <taxon>Algoriphagus</taxon>
    </lineage>
</organism>
<accession>A0A418PUC8</accession>
<dbReference type="InterPro" id="IPR025291">
    <property type="entry name" value="DUF4153"/>
</dbReference>
<keyword evidence="1" id="KW-0472">Membrane</keyword>
<evidence type="ECO:0000313" key="2">
    <source>
        <dbReference type="EMBL" id="RIW17123.1"/>
    </source>
</evidence>
<feature type="transmembrane region" description="Helical" evidence="1">
    <location>
        <begin position="324"/>
        <end position="342"/>
    </location>
</feature>
<feature type="transmembrane region" description="Helical" evidence="1">
    <location>
        <begin position="227"/>
        <end position="251"/>
    </location>
</feature>